<dbReference type="OrthoDB" id="3450553at2"/>
<dbReference type="RefSeq" id="WP_130454500.1">
    <property type="nucleotide sequence ID" value="NZ_QYAG01000002.1"/>
</dbReference>
<name>A0A4Q7TP87_9MICO</name>
<reference evidence="1 2" key="1">
    <citation type="journal article" date="2015" name="Stand. Genomic Sci.">
        <title>Genomic Encyclopedia of Bacterial and Archaeal Type Strains, Phase III: the genomes of soil and plant-associated and newly described type strains.</title>
        <authorList>
            <person name="Whitman W.B."/>
            <person name="Woyke T."/>
            <person name="Klenk H.P."/>
            <person name="Zhou Y."/>
            <person name="Lilburn T.G."/>
            <person name="Beck B.J."/>
            <person name="De Vos P."/>
            <person name="Vandamme P."/>
            <person name="Eisen J.A."/>
            <person name="Garrity G."/>
            <person name="Hugenholtz P."/>
            <person name="Kyrpides N.C."/>
        </authorList>
    </citation>
    <scope>NUCLEOTIDE SEQUENCE [LARGE SCALE GENOMIC DNA]</scope>
    <source>
        <strain evidence="1 2">RF6</strain>
    </source>
</reference>
<gene>
    <name evidence="1" type="ORF">EV139_2308</name>
</gene>
<evidence type="ECO:0000313" key="1">
    <source>
        <dbReference type="EMBL" id="RZT62611.1"/>
    </source>
</evidence>
<dbReference type="Gene3D" id="3.90.660.20">
    <property type="entry name" value="Protoporphyrinogen oxidase, mitochondrial, domain 2"/>
    <property type="match status" value="1"/>
</dbReference>
<comment type="caution">
    <text evidence="1">The sequence shown here is derived from an EMBL/GenBank/DDBJ whole genome shotgun (WGS) entry which is preliminary data.</text>
</comment>
<dbReference type="Proteomes" id="UP000291832">
    <property type="component" value="Unassembled WGS sequence"/>
</dbReference>
<sequence>MHDAVVIGDGIPELAAALELAEVGLRVLVTPFAAPEPHPAPADVAPHPDSCDTAGLRDPDGTLREFVTYVATPVAAPGAAAAPADPALSPALTPPAPVLVRGAKGEWVPQPQPAVWGIPAVPLATDTMAALGGGAAMRAWLDRIRPVLTIGKTHEFGALVRSRMGRAVLTTLVDPLAREAYGVAPEQIDAAIIAPGLNEALTRLGTLSGAVLDYAEREVARETTVRPATGWGALRAALVARLRLYAVVFAEVPAARFTRAEELWEIEFPDGVRPESGRAVIHGSRAEAPGIPTAPAATGLDALLGGQRRLLGEIAIADPELPASHAAWPAVQAVALADGTRCAVRFERTARATGPEWVARVAGAAGVGPDPEPAAAAAIVTEAVRAAGGTPTESIPRVSMPFAPYATVRERDAAVAALEALCQAHPGQVPTGVGLHGGDLATAVADARLRAVQLRRHLTGIAD</sequence>
<dbReference type="InterPro" id="IPR036188">
    <property type="entry name" value="FAD/NAD-bd_sf"/>
</dbReference>
<evidence type="ECO:0000313" key="2">
    <source>
        <dbReference type="Proteomes" id="UP000291832"/>
    </source>
</evidence>
<dbReference type="Gene3D" id="1.10.3110.10">
    <property type="entry name" value="protoporphyrinogen ix oxidase, domain 3"/>
    <property type="match status" value="1"/>
</dbReference>
<dbReference type="AlphaFoldDB" id="A0A4Q7TP87"/>
<proteinExistence type="predicted"/>
<organism evidence="1 2">
    <name type="scientific">Leucobacter luti</name>
    <dbReference type="NCBI Taxonomy" id="340320"/>
    <lineage>
        <taxon>Bacteria</taxon>
        <taxon>Bacillati</taxon>
        <taxon>Actinomycetota</taxon>
        <taxon>Actinomycetes</taxon>
        <taxon>Micrococcales</taxon>
        <taxon>Microbacteriaceae</taxon>
        <taxon>Leucobacter</taxon>
    </lineage>
</organism>
<accession>A0A4Q7TP87</accession>
<protein>
    <submittedName>
        <fullName evidence="1">Oxygen-dependent protoporphyrinogen oxidase</fullName>
    </submittedName>
</protein>
<dbReference type="Gene3D" id="3.50.50.60">
    <property type="entry name" value="FAD/NAD(P)-binding domain"/>
    <property type="match status" value="1"/>
</dbReference>
<keyword evidence="2" id="KW-1185">Reference proteome</keyword>
<dbReference type="EMBL" id="SHKI01000006">
    <property type="protein sequence ID" value="RZT62611.1"/>
    <property type="molecule type" value="Genomic_DNA"/>
</dbReference>